<dbReference type="AlphaFoldDB" id="A0AAN9IS78"/>
<keyword evidence="1" id="KW-0472">Membrane</keyword>
<evidence type="ECO:0000313" key="2">
    <source>
        <dbReference type="EMBL" id="KAK7285146.1"/>
    </source>
</evidence>
<evidence type="ECO:0000313" key="3">
    <source>
        <dbReference type="Proteomes" id="UP001359559"/>
    </source>
</evidence>
<name>A0AAN9IS78_CLITE</name>
<protein>
    <submittedName>
        <fullName evidence="2">Uncharacterized protein</fullName>
    </submittedName>
</protein>
<dbReference type="EMBL" id="JAYKXN010000005">
    <property type="protein sequence ID" value="KAK7285146.1"/>
    <property type="molecule type" value="Genomic_DNA"/>
</dbReference>
<keyword evidence="1" id="KW-1133">Transmembrane helix</keyword>
<gene>
    <name evidence="2" type="ORF">RJT34_19906</name>
</gene>
<keyword evidence="1" id="KW-0812">Transmembrane</keyword>
<organism evidence="2 3">
    <name type="scientific">Clitoria ternatea</name>
    <name type="common">Butterfly pea</name>
    <dbReference type="NCBI Taxonomy" id="43366"/>
    <lineage>
        <taxon>Eukaryota</taxon>
        <taxon>Viridiplantae</taxon>
        <taxon>Streptophyta</taxon>
        <taxon>Embryophyta</taxon>
        <taxon>Tracheophyta</taxon>
        <taxon>Spermatophyta</taxon>
        <taxon>Magnoliopsida</taxon>
        <taxon>eudicotyledons</taxon>
        <taxon>Gunneridae</taxon>
        <taxon>Pentapetalae</taxon>
        <taxon>rosids</taxon>
        <taxon>fabids</taxon>
        <taxon>Fabales</taxon>
        <taxon>Fabaceae</taxon>
        <taxon>Papilionoideae</taxon>
        <taxon>50 kb inversion clade</taxon>
        <taxon>NPAAA clade</taxon>
        <taxon>indigoferoid/millettioid clade</taxon>
        <taxon>Phaseoleae</taxon>
        <taxon>Clitoria</taxon>
    </lineage>
</organism>
<comment type="caution">
    <text evidence="2">The sequence shown here is derived from an EMBL/GenBank/DDBJ whole genome shotgun (WGS) entry which is preliminary data.</text>
</comment>
<feature type="transmembrane region" description="Helical" evidence="1">
    <location>
        <begin position="20"/>
        <end position="36"/>
    </location>
</feature>
<proteinExistence type="predicted"/>
<dbReference type="Proteomes" id="UP001359559">
    <property type="component" value="Unassembled WGS sequence"/>
</dbReference>
<sequence>MGHESTFPISGLVNPLPSKTLPTIHTLFVLVGFLSFSVQKKKSYVAWISVGKLQPFGWHITLFGSLPSFLLLSSFHSEQQQHSHDTIVQHNTVLY</sequence>
<accession>A0AAN9IS78</accession>
<reference evidence="2 3" key="1">
    <citation type="submission" date="2024-01" db="EMBL/GenBank/DDBJ databases">
        <title>The genomes of 5 underutilized Papilionoideae crops provide insights into root nodulation and disease resistance.</title>
        <authorList>
            <person name="Yuan L."/>
        </authorList>
    </citation>
    <scope>NUCLEOTIDE SEQUENCE [LARGE SCALE GENOMIC DNA]</scope>
    <source>
        <strain evidence="2">LY-2023</strain>
        <tissue evidence="2">Leaf</tissue>
    </source>
</reference>
<evidence type="ECO:0000256" key="1">
    <source>
        <dbReference type="SAM" id="Phobius"/>
    </source>
</evidence>
<keyword evidence="3" id="KW-1185">Reference proteome</keyword>